<evidence type="ECO:0000313" key="16">
    <source>
        <dbReference type="Proteomes" id="UP000439591"/>
    </source>
</evidence>
<evidence type="ECO:0000313" key="15">
    <source>
        <dbReference type="Proteomes" id="UP000435877"/>
    </source>
</evidence>
<dbReference type="Proteomes" id="UP000435877">
    <property type="component" value="Unassembled WGS sequence"/>
</dbReference>
<dbReference type="GO" id="GO:0015628">
    <property type="term" value="P:protein secretion by the type II secretion system"/>
    <property type="evidence" value="ECO:0007669"/>
    <property type="project" value="InterPro"/>
</dbReference>
<keyword evidence="8 11" id="KW-0472">Membrane</keyword>
<dbReference type="Proteomes" id="UP000439591">
    <property type="component" value="Unassembled WGS sequence"/>
</dbReference>
<evidence type="ECO:0000313" key="14">
    <source>
        <dbReference type="EMBL" id="CAA0117632.1"/>
    </source>
</evidence>
<evidence type="ECO:0000259" key="12">
    <source>
        <dbReference type="Pfam" id="PF12019"/>
    </source>
</evidence>
<keyword evidence="7 11" id="KW-1133">Transmembrane helix</keyword>
<comment type="subcellular location">
    <subcellularLocation>
        <location evidence="1">Cell inner membrane</location>
        <topology evidence="1">Single-pass membrane protein</topology>
    </subcellularLocation>
</comment>
<evidence type="ECO:0000256" key="7">
    <source>
        <dbReference type="ARBA" id="ARBA00022989"/>
    </source>
</evidence>
<dbReference type="NCBIfam" id="TIGR02532">
    <property type="entry name" value="IV_pilin_GFxxxE"/>
    <property type="match status" value="1"/>
</dbReference>
<dbReference type="Gene3D" id="3.55.40.10">
    <property type="entry name" value="minor pseudopilin epsh domain"/>
    <property type="match status" value="1"/>
</dbReference>
<sequence>MKIAGFTLIELLTTMAVVVILLGVAVPNFTTFIDNSRARSDVQQLSQSIVTAKSEAVVRSAVVTLTATSSDWKAGWQSWIDTNANGSVDAGETLKKTGAIKSGSGVSVVRDGSAITSFSFDRNGGLAGGLQPITIQYRTSPEYCSRDRNIEISASGQVRIAERDCS</sequence>
<dbReference type="GO" id="GO:0005886">
    <property type="term" value="C:plasma membrane"/>
    <property type="evidence" value="ECO:0007669"/>
    <property type="project" value="UniProtKB-SubCell"/>
</dbReference>
<keyword evidence="15" id="KW-1185">Reference proteome</keyword>
<name>A0A5S9PWP0_9GAMM</name>
<comment type="similarity">
    <text evidence="9">Belongs to the GSP H family.</text>
</comment>
<evidence type="ECO:0000256" key="10">
    <source>
        <dbReference type="ARBA" id="ARBA00030775"/>
    </source>
</evidence>
<dbReference type="InterPro" id="IPR012902">
    <property type="entry name" value="N_methyl_site"/>
</dbReference>
<keyword evidence="6 11" id="KW-0812">Transmembrane</keyword>
<dbReference type="GO" id="GO:0015627">
    <property type="term" value="C:type II protein secretion system complex"/>
    <property type="evidence" value="ECO:0007669"/>
    <property type="project" value="InterPro"/>
</dbReference>
<protein>
    <recommendedName>
        <fullName evidence="2">Type II secretion system protein H</fullName>
    </recommendedName>
    <alternativeName>
        <fullName evidence="10">General secretion pathway protein H</fullName>
    </alternativeName>
</protein>
<reference evidence="15 16" key="1">
    <citation type="submission" date="2019-11" db="EMBL/GenBank/DDBJ databases">
        <authorList>
            <person name="Holert J."/>
        </authorList>
    </citation>
    <scope>NUCLEOTIDE SEQUENCE [LARGE SCALE GENOMIC DNA]</scope>
    <source>
        <strain evidence="14">BC3_2A</strain>
        <strain evidence="13">SB11_1A</strain>
    </source>
</reference>
<evidence type="ECO:0000256" key="9">
    <source>
        <dbReference type="ARBA" id="ARBA00025772"/>
    </source>
</evidence>
<dbReference type="AlphaFoldDB" id="A0A5S9PWP0"/>
<organism evidence="13 15">
    <name type="scientific">Zhongshania aliphaticivorans</name>
    <dbReference type="NCBI Taxonomy" id="1470434"/>
    <lineage>
        <taxon>Bacteria</taxon>
        <taxon>Pseudomonadati</taxon>
        <taxon>Pseudomonadota</taxon>
        <taxon>Gammaproteobacteria</taxon>
        <taxon>Cellvibrionales</taxon>
        <taxon>Spongiibacteraceae</taxon>
        <taxon>Zhongshania</taxon>
    </lineage>
</organism>
<evidence type="ECO:0000256" key="3">
    <source>
        <dbReference type="ARBA" id="ARBA00022475"/>
    </source>
</evidence>
<dbReference type="EMBL" id="CACSIM010000006">
    <property type="protein sequence ID" value="CAA0117632.1"/>
    <property type="molecule type" value="Genomic_DNA"/>
</dbReference>
<accession>A0A5S9PWP0</accession>
<dbReference type="Pfam" id="PF12019">
    <property type="entry name" value="GspH"/>
    <property type="match status" value="1"/>
</dbReference>
<dbReference type="SUPFAM" id="SSF54523">
    <property type="entry name" value="Pili subunits"/>
    <property type="match status" value="1"/>
</dbReference>
<dbReference type="PROSITE" id="PS00409">
    <property type="entry name" value="PROKAR_NTER_METHYL"/>
    <property type="match status" value="1"/>
</dbReference>
<evidence type="ECO:0000256" key="5">
    <source>
        <dbReference type="ARBA" id="ARBA00022519"/>
    </source>
</evidence>
<feature type="domain" description="General secretion pathway GspH" evidence="12">
    <location>
        <begin position="42"/>
        <end position="156"/>
    </location>
</feature>
<gene>
    <name evidence="13" type="ORF">IHBHHGIJ_03090</name>
    <name evidence="14" type="ORF">KFEGEMFD_03303</name>
</gene>
<proteinExistence type="inferred from homology"/>
<dbReference type="OrthoDB" id="5739745at2"/>
<keyword evidence="4" id="KW-0488">Methylation</keyword>
<evidence type="ECO:0000256" key="6">
    <source>
        <dbReference type="ARBA" id="ARBA00022692"/>
    </source>
</evidence>
<evidence type="ECO:0000256" key="1">
    <source>
        <dbReference type="ARBA" id="ARBA00004377"/>
    </source>
</evidence>
<evidence type="ECO:0000256" key="8">
    <source>
        <dbReference type="ARBA" id="ARBA00023136"/>
    </source>
</evidence>
<dbReference type="EMBL" id="CACSIK010000003">
    <property type="protein sequence ID" value="CAA0109416.1"/>
    <property type="molecule type" value="Genomic_DNA"/>
</dbReference>
<dbReference type="Pfam" id="PF07963">
    <property type="entry name" value="N_methyl"/>
    <property type="match status" value="1"/>
</dbReference>
<keyword evidence="5" id="KW-0997">Cell inner membrane</keyword>
<dbReference type="RefSeq" id="WP_159270146.1">
    <property type="nucleotide sequence ID" value="NZ_CACSIK010000003.1"/>
</dbReference>
<dbReference type="InterPro" id="IPR022346">
    <property type="entry name" value="T2SS_GspH"/>
</dbReference>
<evidence type="ECO:0000256" key="11">
    <source>
        <dbReference type="SAM" id="Phobius"/>
    </source>
</evidence>
<keyword evidence="3" id="KW-1003">Cell membrane</keyword>
<dbReference type="InterPro" id="IPR045584">
    <property type="entry name" value="Pilin-like"/>
</dbReference>
<evidence type="ECO:0000256" key="2">
    <source>
        <dbReference type="ARBA" id="ARBA00021549"/>
    </source>
</evidence>
<feature type="transmembrane region" description="Helical" evidence="11">
    <location>
        <begin position="6"/>
        <end position="29"/>
    </location>
</feature>
<evidence type="ECO:0000256" key="4">
    <source>
        <dbReference type="ARBA" id="ARBA00022481"/>
    </source>
</evidence>
<evidence type="ECO:0000313" key="13">
    <source>
        <dbReference type="EMBL" id="CAA0109416.1"/>
    </source>
</evidence>